<feature type="region of interest" description="Disordered" evidence="1">
    <location>
        <begin position="151"/>
        <end position="181"/>
    </location>
</feature>
<evidence type="ECO:0000313" key="3">
    <source>
        <dbReference type="Proteomes" id="UP000694421"/>
    </source>
</evidence>
<feature type="region of interest" description="Disordered" evidence="1">
    <location>
        <begin position="1"/>
        <end position="24"/>
    </location>
</feature>
<feature type="compositionally biased region" description="Basic and acidic residues" evidence="1">
    <location>
        <begin position="172"/>
        <end position="181"/>
    </location>
</feature>
<dbReference type="Ensembl" id="ENSSMRT00000020148.1">
    <property type="protein sequence ID" value="ENSSMRP00000017202.1"/>
    <property type="gene ID" value="ENSSMRG00000013409.1"/>
</dbReference>
<name>A0A8D0BWV7_SALMN</name>
<sequence>HVRRRAESPRKEEEEEDTGAAPLIPAALESPAAAAAAAEPASERFCGCPRPFLPPALSSPYGGARAGGRTLACAASRRVAAAAAAPLWPGERAAGAMGERLRSQQAGVSSSAATAATPTCSLRNGLQLHNGFHHRAMPSSSNGEASRALLFRQDLPLPSQGSPAKKGRTRRRMDSGRKNRPRKCEACAGRFVMMPSSLLTCVLSM</sequence>
<evidence type="ECO:0000313" key="2">
    <source>
        <dbReference type="Ensembl" id="ENSSMRP00000017202.1"/>
    </source>
</evidence>
<evidence type="ECO:0000256" key="1">
    <source>
        <dbReference type="SAM" id="MobiDB-lite"/>
    </source>
</evidence>
<dbReference type="GeneTree" id="ENSGT01030000236220"/>
<feature type="compositionally biased region" description="Basic and acidic residues" evidence="1">
    <location>
        <begin position="1"/>
        <end position="12"/>
    </location>
</feature>
<proteinExistence type="predicted"/>
<dbReference type="Proteomes" id="UP000694421">
    <property type="component" value="Unplaced"/>
</dbReference>
<accession>A0A8D0BWV7</accession>
<keyword evidence="3" id="KW-1185">Reference proteome</keyword>
<reference evidence="2" key="1">
    <citation type="submission" date="2025-08" db="UniProtKB">
        <authorList>
            <consortium name="Ensembl"/>
        </authorList>
    </citation>
    <scope>IDENTIFICATION</scope>
</reference>
<organism evidence="2 3">
    <name type="scientific">Salvator merianae</name>
    <name type="common">Argentine black and white tegu</name>
    <name type="synonym">Tupinambis merianae</name>
    <dbReference type="NCBI Taxonomy" id="96440"/>
    <lineage>
        <taxon>Eukaryota</taxon>
        <taxon>Metazoa</taxon>
        <taxon>Chordata</taxon>
        <taxon>Craniata</taxon>
        <taxon>Vertebrata</taxon>
        <taxon>Euteleostomi</taxon>
        <taxon>Lepidosauria</taxon>
        <taxon>Squamata</taxon>
        <taxon>Bifurcata</taxon>
        <taxon>Unidentata</taxon>
        <taxon>Episquamata</taxon>
        <taxon>Laterata</taxon>
        <taxon>Teiioidea</taxon>
        <taxon>Teiidae</taxon>
        <taxon>Salvator</taxon>
    </lineage>
</organism>
<protein>
    <submittedName>
        <fullName evidence="2">Uncharacterized protein</fullName>
    </submittedName>
</protein>
<reference evidence="2" key="2">
    <citation type="submission" date="2025-09" db="UniProtKB">
        <authorList>
            <consortium name="Ensembl"/>
        </authorList>
    </citation>
    <scope>IDENTIFICATION</scope>
</reference>
<dbReference type="AlphaFoldDB" id="A0A8D0BWV7"/>